<keyword evidence="9" id="KW-1185">Reference proteome</keyword>
<feature type="binding site" description="axial binding residue" evidence="6">
    <location>
        <position position="484"/>
    </location>
    <ligand>
        <name>heme</name>
        <dbReference type="ChEBI" id="CHEBI:30413"/>
    </ligand>
    <ligandPart>
        <name>Fe</name>
        <dbReference type="ChEBI" id="CHEBI:18248"/>
    </ligandPart>
</feature>
<gene>
    <name evidence="10" type="primary">LOC120271520</name>
</gene>
<evidence type="ECO:0000256" key="5">
    <source>
        <dbReference type="ARBA" id="ARBA00023136"/>
    </source>
</evidence>
<dbReference type="AlphaFoldDB" id="A0AB40C4P7"/>
<keyword evidence="2 8" id="KW-0812">Transmembrane</keyword>
<comment type="cofactor">
    <cofactor evidence="6">
        <name>heme</name>
        <dbReference type="ChEBI" id="CHEBI:30413"/>
    </cofactor>
</comment>
<dbReference type="GeneID" id="120271520"/>
<keyword evidence="4 8" id="KW-1133">Transmembrane helix</keyword>
<dbReference type="GO" id="GO:0020037">
    <property type="term" value="F:heme binding"/>
    <property type="evidence" value="ECO:0007669"/>
    <property type="project" value="InterPro"/>
</dbReference>
<evidence type="ECO:0000256" key="8">
    <source>
        <dbReference type="SAM" id="Phobius"/>
    </source>
</evidence>
<accession>A0AB40C4P7</accession>
<sequence>MWSSLLEVTLLSNLSVLHVYYICTKEKLKLIHWSQAMTPLLHLFTVVAISLAILLLNQRKRRRLPPSPPTIPILGNLLWLTKPFSHFEPTLHHLRAKYGPIFTLYVGPRPVIFIMDGDLARRSLIQSGEVFADRPPPLSTSALNPNLHSINNTCHGHIWRLLRRNLVSKVIHPCKSTKSSAHVQRMALDILLKRLKNEAVANGGIVVPVHSIQHCVSFLMTSLCFGVTLEEKVVDRIKNMQLELLGVLENLYVFGLLPKAALLLYWRRLGKLKQLRQAHEELLIPIIRACKQREKNTHDMISYVDSLLNLKLPAGSAGNMRELCEEDIVNFISEFLDASIWPAAAALEWIMANFVKHQDIQEKLRKEIRSVVGDKKRRIEEDETQRMPYLKAVIFEALRRHSPAHFLIPHSVKEDVIVDEYLIPKGTVVNYSVTSIGLDGRVWEDPLEFRPERFMAGGEGEGVDVNCGKRDIKMMPFGAGRRICPGSDMAVLLLQYLVANLVNEIELKAVEGMEVDLSSNAELFATMESPLHARIVNIA</sequence>
<evidence type="ECO:0000256" key="7">
    <source>
        <dbReference type="RuleBase" id="RU000461"/>
    </source>
</evidence>
<protein>
    <submittedName>
        <fullName evidence="10">Cytochrome P450 89A2-like</fullName>
    </submittedName>
</protein>
<dbReference type="PRINTS" id="PR00463">
    <property type="entry name" value="EP450I"/>
</dbReference>
<dbReference type="InterPro" id="IPR002401">
    <property type="entry name" value="Cyt_P450_E_grp-I"/>
</dbReference>
<keyword evidence="7" id="KW-0560">Oxidoreductase</keyword>
<dbReference type="GO" id="GO:0016709">
    <property type="term" value="F:oxidoreductase activity, acting on paired donors, with incorporation or reduction of molecular oxygen, NAD(P)H as one donor, and incorporation of one atom of oxygen"/>
    <property type="evidence" value="ECO:0007669"/>
    <property type="project" value="TreeGrafter"/>
</dbReference>
<evidence type="ECO:0000256" key="6">
    <source>
        <dbReference type="PIRSR" id="PIRSR602401-1"/>
    </source>
</evidence>
<evidence type="ECO:0000313" key="10">
    <source>
        <dbReference type="RefSeq" id="XP_039134143.1"/>
    </source>
</evidence>
<name>A0AB40C4P7_DIOCR</name>
<dbReference type="GO" id="GO:0016020">
    <property type="term" value="C:membrane"/>
    <property type="evidence" value="ECO:0007669"/>
    <property type="project" value="UniProtKB-SubCell"/>
</dbReference>
<dbReference type="SUPFAM" id="SSF48264">
    <property type="entry name" value="Cytochrome P450"/>
    <property type="match status" value="1"/>
</dbReference>
<dbReference type="Proteomes" id="UP001515500">
    <property type="component" value="Chromosome 11"/>
</dbReference>
<dbReference type="PANTHER" id="PTHR24298">
    <property type="entry name" value="FLAVONOID 3'-MONOOXYGENASE-RELATED"/>
    <property type="match status" value="1"/>
</dbReference>
<reference evidence="10" key="1">
    <citation type="submission" date="2025-08" db="UniProtKB">
        <authorList>
            <consortium name="RefSeq"/>
        </authorList>
    </citation>
    <scope>IDENTIFICATION</scope>
</reference>
<keyword evidence="5 8" id="KW-0472">Membrane</keyword>
<dbReference type="PROSITE" id="PS00086">
    <property type="entry name" value="CYTOCHROME_P450"/>
    <property type="match status" value="1"/>
</dbReference>
<dbReference type="InterPro" id="IPR001128">
    <property type="entry name" value="Cyt_P450"/>
</dbReference>
<feature type="transmembrane region" description="Helical" evidence="8">
    <location>
        <begin position="36"/>
        <end position="56"/>
    </location>
</feature>
<comment type="similarity">
    <text evidence="7">Belongs to the cytochrome P450 family.</text>
</comment>
<keyword evidence="7" id="KW-0503">Monooxygenase</keyword>
<organism evidence="9 10">
    <name type="scientific">Dioscorea cayennensis subsp. rotundata</name>
    <name type="common">White Guinea yam</name>
    <name type="synonym">Dioscorea rotundata</name>
    <dbReference type="NCBI Taxonomy" id="55577"/>
    <lineage>
        <taxon>Eukaryota</taxon>
        <taxon>Viridiplantae</taxon>
        <taxon>Streptophyta</taxon>
        <taxon>Embryophyta</taxon>
        <taxon>Tracheophyta</taxon>
        <taxon>Spermatophyta</taxon>
        <taxon>Magnoliopsida</taxon>
        <taxon>Liliopsida</taxon>
        <taxon>Dioscoreales</taxon>
        <taxon>Dioscoreaceae</taxon>
        <taxon>Dioscorea</taxon>
    </lineage>
</organism>
<keyword evidence="6 7" id="KW-0349">Heme</keyword>
<dbReference type="InterPro" id="IPR036396">
    <property type="entry name" value="Cyt_P450_sf"/>
</dbReference>
<evidence type="ECO:0000256" key="2">
    <source>
        <dbReference type="ARBA" id="ARBA00022692"/>
    </source>
</evidence>
<keyword evidence="3 6" id="KW-0479">Metal-binding</keyword>
<dbReference type="CDD" id="cd11075">
    <property type="entry name" value="CYP77_89"/>
    <property type="match status" value="1"/>
</dbReference>
<evidence type="ECO:0000313" key="9">
    <source>
        <dbReference type="Proteomes" id="UP001515500"/>
    </source>
</evidence>
<dbReference type="InterPro" id="IPR051103">
    <property type="entry name" value="Plant_metabolite_P450s"/>
</dbReference>
<evidence type="ECO:0000256" key="4">
    <source>
        <dbReference type="ARBA" id="ARBA00022989"/>
    </source>
</evidence>
<dbReference type="Pfam" id="PF00067">
    <property type="entry name" value="p450"/>
    <property type="match status" value="1"/>
</dbReference>
<proteinExistence type="inferred from homology"/>
<comment type="subcellular location">
    <subcellularLocation>
        <location evidence="1">Membrane</location>
        <topology evidence="1">Single-pass membrane protein</topology>
    </subcellularLocation>
</comment>
<dbReference type="PANTHER" id="PTHR24298:SF800">
    <property type="entry name" value="CYTOCHROME P450 89A2-RELATED"/>
    <property type="match status" value="1"/>
</dbReference>
<dbReference type="Gene3D" id="1.10.630.10">
    <property type="entry name" value="Cytochrome P450"/>
    <property type="match status" value="1"/>
</dbReference>
<evidence type="ECO:0000256" key="1">
    <source>
        <dbReference type="ARBA" id="ARBA00004167"/>
    </source>
</evidence>
<dbReference type="RefSeq" id="XP_039134143.1">
    <property type="nucleotide sequence ID" value="XM_039278209.1"/>
</dbReference>
<feature type="transmembrane region" description="Helical" evidence="8">
    <location>
        <begin position="244"/>
        <end position="266"/>
    </location>
</feature>
<dbReference type="InterPro" id="IPR017972">
    <property type="entry name" value="Cyt_P450_CS"/>
</dbReference>
<dbReference type="PRINTS" id="PR00385">
    <property type="entry name" value="P450"/>
</dbReference>
<dbReference type="GO" id="GO:0005506">
    <property type="term" value="F:iron ion binding"/>
    <property type="evidence" value="ECO:0007669"/>
    <property type="project" value="InterPro"/>
</dbReference>
<evidence type="ECO:0000256" key="3">
    <source>
        <dbReference type="ARBA" id="ARBA00022723"/>
    </source>
</evidence>
<keyword evidence="6 7" id="KW-0408">Iron</keyword>